<keyword evidence="1" id="KW-0472">Membrane</keyword>
<keyword evidence="1" id="KW-0812">Transmembrane</keyword>
<organism evidence="3 4">
    <name type="scientific">Achromobacter spanius</name>
    <dbReference type="NCBI Taxonomy" id="217203"/>
    <lineage>
        <taxon>Bacteria</taxon>
        <taxon>Pseudomonadati</taxon>
        <taxon>Pseudomonadota</taxon>
        <taxon>Betaproteobacteria</taxon>
        <taxon>Burkholderiales</taxon>
        <taxon>Alcaligenaceae</taxon>
        <taxon>Achromobacter</taxon>
    </lineage>
</organism>
<dbReference type="AlphaFoldDB" id="A0A2S0IE03"/>
<dbReference type="Proteomes" id="UP000239477">
    <property type="component" value="Chromosome"/>
</dbReference>
<dbReference type="RefSeq" id="WP_105240895.1">
    <property type="nucleotide sequence ID" value="NZ_CP023270.1"/>
</dbReference>
<feature type="domain" description="Toxin VasX N-terminal region" evidence="2">
    <location>
        <begin position="13"/>
        <end position="165"/>
    </location>
</feature>
<feature type="transmembrane region" description="Helical" evidence="1">
    <location>
        <begin position="754"/>
        <end position="773"/>
    </location>
</feature>
<dbReference type="OrthoDB" id="8664525at2"/>
<dbReference type="InterPro" id="IPR046864">
    <property type="entry name" value="VasX_N"/>
</dbReference>
<feature type="transmembrane region" description="Helical" evidence="1">
    <location>
        <begin position="629"/>
        <end position="648"/>
    </location>
</feature>
<proteinExistence type="predicted"/>
<reference evidence="3 4" key="1">
    <citation type="submission" date="2017-09" db="EMBL/GenBank/DDBJ databases">
        <title>Genomic, metabolic, and phenotypic characteristics of bacterial isolates from the natural microbiome of the model nematode Caenorhabditis elegans.</title>
        <authorList>
            <person name="Zimmermann J."/>
            <person name="Obeng N."/>
            <person name="Yang W."/>
            <person name="Obeng O."/>
            <person name="Kissoyan K."/>
            <person name="Pees B."/>
            <person name="Dirksen P."/>
            <person name="Hoppner M."/>
            <person name="Franke A."/>
            <person name="Rosenstiel P."/>
            <person name="Leippe M."/>
            <person name="Dierking K."/>
            <person name="Kaleta C."/>
            <person name="Schulenburg H."/>
        </authorList>
    </citation>
    <scope>NUCLEOTIDE SEQUENCE [LARGE SCALE GENOMIC DNA]</scope>
    <source>
        <strain evidence="3 4">MYb73</strain>
    </source>
</reference>
<dbReference type="NCBIfam" id="NF041559">
    <property type="entry name" value="BTH_I2691_fam"/>
    <property type="match status" value="1"/>
</dbReference>
<feature type="transmembrane region" description="Helical" evidence="1">
    <location>
        <begin position="668"/>
        <end position="690"/>
    </location>
</feature>
<dbReference type="EMBL" id="CP023270">
    <property type="protein sequence ID" value="AVJ30273.1"/>
    <property type="molecule type" value="Genomic_DNA"/>
</dbReference>
<evidence type="ECO:0000256" key="1">
    <source>
        <dbReference type="SAM" id="Phobius"/>
    </source>
</evidence>
<feature type="transmembrane region" description="Helical" evidence="1">
    <location>
        <begin position="785"/>
        <end position="810"/>
    </location>
</feature>
<gene>
    <name evidence="3" type="ORF">CLM73_25970</name>
</gene>
<evidence type="ECO:0000313" key="4">
    <source>
        <dbReference type="Proteomes" id="UP000239477"/>
    </source>
</evidence>
<evidence type="ECO:0000259" key="2">
    <source>
        <dbReference type="Pfam" id="PF20249"/>
    </source>
</evidence>
<dbReference type="CDD" id="cd20706">
    <property type="entry name" value="MIX_II"/>
    <property type="match status" value="1"/>
</dbReference>
<dbReference type="InterPro" id="IPR048126">
    <property type="entry name" value="Toxin_VasX"/>
</dbReference>
<sequence length="998" mass="109636">MAKTTVGSATSAPACSARIPILPIRYAVVPNADGSSPYRYAASGFKLEAAFPRLQLSSYTLRAIRPGYVYVFMKGSKREKLVIHEYDGEGHYQELTYTGLENYDRRDKYKAGARMGWVWADTCPTTAAEVWIGYSPHLWTNDMTTKISADTAMRRRHMRPLNMAELTSGDKSPSGQHHVLPADALTRWVEDFKPRHERLPLEWSSHASKDDLPISRFLAQRNHYRFTQSRVPAVVVLNDAEGLCQDLSLSVAAYQHQTRDLMPSERVHPATNMDHPEYDARGFPEAFSRDVEVLSAKSQSYHHRNLTALLLEKTLRTMYPGDKHAPEQVAKSRYEHQQKQVGHHRRLTPSEMAFEVLTNEHVSPDGSRLGKRIDKAKYRRFLAERDEVKSRLGHLHVIVAKASEDHDHWLATAEAAYENDPNSLAAPLTAYDRNNRISAIGLEVSLSMLIHPMSQSLPGTEDDDPRFMRLNAWLDKHDSPIYTALAPFNPFKEKADAVGSLLGAADYIIEDLAGRFPATAGVTDLTAQTVTTVVLKRMRGKTRWDASRTLRQRVLAAAEEANASKAMGLIGARYRITDEVVRTDAFSREVDNLIKSGMAKVEEIKKVRVHGSRKVTIEETLTQRVKPKLASILTTTGGGALNVGMLWFNIVNLKSAYDNMLSDPSFEYVTGFASAIFGAAGAAAAVLVSARAAHKVIMLRVSTAGPGMAFGNGFIRVIGSNLFSRWVGYPAILTSFASDIAKAGRQAQNGDETAAGYTVAGGFMVLLGSVALLEGSLAIAAPTMVIPFAGLAAAAVALLGAAVVAGGVAFHAAARERKHEPIELWAARSVFGTLENDGEFRDDIIPNKDKELPPYSDVEAEIKAWYATYFAPALLDKQQAQTLGILGADSRWLDNTSWWGALPAKGLPASGVAEFTVFLREYVMGQSDWSYELRIPGPPKQVVPGATTTRIYQVPGGLVINLVKEIVGHSGLALEVKFVPNHGLDESAVASAQFFLKR</sequence>
<name>A0A2S0IE03_9BURK</name>
<protein>
    <recommendedName>
        <fullName evidence="2">Toxin VasX N-terminal region domain-containing protein</fullName>
    </recommendedName>
</protein>
<keyword evidence="4" id="KW-1185">Reference proteome</keyword>
<dbReference type="Pfam" id="PF20249">
    <property type="entry name" value="VasX_N"/>
    <property type="match status" value="1"/>
</dbReference>
<accession>A0A2S0IE03</accession>
<keyword evidence="1" id="KW-1133">Transmembrane helix</keyword>
<evidence type="ECO:0000313" key="3">
    <source>
        <dbReference type="EMBL" id="AVJ30273.1"/>
    </source>
</evidence>